<evidence type="ECO:0000256" key="1">
    <source>
        <dbReference type="ARBA" id="ARBA00022722"/>
    </source>
</evidence>
<keyword evidence="1" id="KW-0540">Nuclease</keyword>
<dbReference type="SUPFAM" id="SSF53098">
    <property type="entry name" value="Ribonuclease H-like"/>
    <property type="match status" value="1"/>
</dbReference>
<dbReference type="InterPro" id="IPR036397">
    <property type="entry name" value="RNaseH_sf"/>
</dbReference>
<evidence type="ECO:0000313" key="6">
    <source>
        <dbReference type="Proteomes" id="UP001595979"/>
    </source>
</evidence>
<accession>A0ABW1DNK3</accession>
<protein>
    <submittedName>
        <fullName evidence="5">Exonuclease domain-containing protein</fullName>
    </submittedName>
</protein>
<gene>
    <name evidence="5" type="ORF">ACFPQ6_14040</name>
</gene>
<reference evidence="6" key="1">
    <citation type="journal article" date="2019" name="Int. J. Syst. Evol. Microbiol.">
        <title>The Global Catalogue of Microorganisms (GCM) 10K type strain sequencing project: providing services to taxonomists for standard genome sequencing and annotation.</title>
        <authorList>
            <consortium name="The Broad Institute Genomics Platform"/>
            <consortium name="The Broad Institute Genome Sequencing Center for Infectious Disease"/>
            <person name="Wu L."/>
            <person name="Ma J."/>
        </authorList>
    </citation>
    <scope>NUCLEOTIDE SEQUENCE [LARGE SCALE GENOMIC DNA]</scope>
    <source>
        <strain evidence="6">CGMCC 1.15053</strain>
    </source>
</reference>
<dbReference type="PANTHER" id="PTHR30231:SF4">
    <property type="entry name" value="PROTEIN NEN2"/>
    <property type="match status" value="1"/>
</dbReference>
<dbReference type="Proteomes" id="UP001595979">
    <property type="component" value="Unassembled WGS sequence"/>
</dbReference>
<evidence type="ECO:0000313" key="5">
    <source>
        <dbReference type="EMBL" id="MFC5849429.1"/>
    </source>
</evidence>
<dbReference type="InterPro" id="IPR013520">
    <property type="entry name" value="Ribonucl_H"/>
</dbReference>
<dbReference type="RefSeq" id="WP_380050562.1">
    <property type="nucleotide sequence ID" value="NZ_JBHSOH010000020.1"/>
</dbReference>
<keyword evidence="6" id="KW-1185">Reference proteome</keyword>
<dbReference type="CDD" id="cd06127">
    <property type="entry name" value="DEDDh"/>
    <property type="match status" value="1"/>
</dbReference>
<comment type="caution">
    <text evidence="5">The sequence shown here is derived from an EMBL/GenBank/DDBJ whole genome shotgun (WGS) entry which is preliminary data.</text>
</comment>
<evidence type="ECO:0000256" key="3">
    <source>
        <dbReference type="ARBA" id="ARBA00022839"/>
    </source>
</evidence>
<feature type="domain" description="Exonuclease" evidence="4">
    <location>
        <begin position="215"/>
        <end position="384"/>
    </location>
</feature>
<keyword evidence="3 5" id="KW-0269">Exonuclease</keyword>
<dbReference type="Gene3D" id="3.30.420.10">
    <property type="entry name" value="Ribonuclease H-like superfamily/Ribonuclease H"/>
    <property type="match status" value="1"/>
</dbReference>
<dbReference type="EMBL" id="JBHSOH010000020">
    <property type="protein sequence ID" value="MFC5849429.1"/>
    <property type="molecule type" value="Genomic_DNA"/>
</dbReference>
<name>A0ABW1DNK3_9DEIO</name>
<dbReference type="GO" id="GO:0004527">
    <property type="term" value="F:exonuclease activity"/>
    <property type="evidence" value="ECO:0007669"/>
    <property type="project" value="UniProtKB-KW"/>
</dbReference>
<dbReference type="SMART" id="SM00479">
    <property type="entry name" value="EXOIII"/>
    <property type="match status" value="1"/>
</dbReference>
<organism evidence="5 6">
    <name type="scientific">Deinococcus petrolearius</name>
    <dbReference type="NCBI Taxonomy" id="1751295"/>
    <lineage>
        <taxon>Bacteria</taxon>
        <taxon>Thermotogati</taxon>
        <taxon>Deinococcota</taxon>
        <taxon>Deinococci</taxon>
        <taxon>Deinococcales</taxon>
        <taxon>Deinococcaceae</taxon>
        <taxon>Deinococcus</taxon>
    </lineage>
</organism>
<sequence>MTTATTGSTIKRTLRADASGATWTDELEGRPLETGTRLELCVRGRWVPVLYLRDSHTSLEGPRAYLRYQRGKKTVPLDLDGLPLRWPPPAPPAPERPHYTWWGDVPEGLLTRTALRAEGLRPGGEPVATIRYGRRGRYQETVLYDRAQAVPRKEATPAQLAALEKATEVRDQNAHRRRLEAAAEVEREEAEWQAWLVEQAGEGRAALREIVVRGHWLSLDTETTELEQPEVIEVALVSPAGEVLFESLVRPLGPVSEGARQVHGITDEELAGAPTWPEVCAQLVPLIGARELVAWNAGFDRRALARSSALHGLTWPGGSWHCAMEWGAQIWGEYSERRGSFRWVSLDAACASEGVRLDARHHRAAGDGRRLSALMNAVARRPAP</sequence>
<evidence type="ECO:0000256" key="2">
    <source>
        <dbReference type="ARBA" id="ARBA00022801"/>
    </source>
</evidence>
<dbReference type="PANTHER" id="PTHR30231">
    <property type="entry name" value="DNA POLYMERASE III SUBUNIT EPSILON"/>
    <property type="match status" value="1"/>
</dbReference>
<keyword evidence="2" id="KW-0378">Hydrolase</keyword>
<evidence type="ECO:0000259" key="4">
    <source>
        <dbReference type="SMART" id="SM00479"/>
    </source>
</evidence>
<dbReference type="Pfam" id="PF00929">
    <property type="entry name" value="RNase_T"/>
    <property type="match status" value="1"/>
</dbReference>
<dbReference type="InterPro" id="IPR012337">
    <property type="entry name" value="RNaseH-like_sf"/>
</dbReference>
<proteinExistence type="predicted"/>